<dbReference type="KEGG" id="gps:C427_2244"/>
<keyword evidence="1" id="KW-0472">Membrane</keyword>
<dbReference type="Proteomes" id="UP000011864">
    <property type="component" value="Chromosome"/>
</dbReference>
<protein>
    <submittedName>
        <fullName evidence="2">Zinc transporter</fullName>
    </submittedName>
</protein>
<reference evidence="2 3" key="1">
    <citation type="journal article" date="2013" name="Genome Announc.">
        <title>Complete Genome Sequence of Glaciecola psychrophila Strain 170T.</title>
        <authorList>
            <person name="Yin J."/>
            <person name="Chen J."/>
            <person name="Liu G."/>
            <person name="Yu Y."/>
            <person name="Song L."/>
            <person name="Wang X."/>
            <person name="Qu X."/>
        </authorList>
    </citation>
    <scope>NUCLEOTIDE SEQUENCE [LARGE SCALE GENOMIC DNA]</scope>
    <source>
        <strain evidence="2 3">170</strain>
    </source>
</reference>
<dbReference type="AlphaFoldDB" id="M4RP13"/>
<dbReference type="eggNOG" id="COG0428">
    <property type="taxonomic scope" value="Bacteria"/>
</dbReference>
<proteinExistence type="predicted"/>
<name>M4RP13_9ALTE</name>
<dbReference type="STRING" id="1129794.C427_2244"/>
<dbReference type="HOGENOM" id="CLU_2586548_0_0_6"/>
<feature type="transmembrane region" description="Helical" evidence="1">
    <location>
        <begin position="62"/>
        <end position="79"/>
    </location>
</feature>
<evidence type="ECO:0000256" key="1">
    <source>
        <dbReference type="SAM" id="Phobius"/>
    </source>
</evidence>
<dbReference type="EMBL" id="CP003837">
    <property type="protein sequence ID" value="AGH44353.1"/>
    <property type="molecule type" value="Genomic_DNA"/>
</dbReference>
<keyword evidence="1" id="KW-0812">Transmembrane</keyword>
<gene>
    <name evidence="2" type="ORF">C427_2244</name>
</gene>
<dbReference type="RefSeq" id="WP_015430725.1">
    <property type="nucleotide sequence ID" value="NC_020514.1"/>
</dbReference>
<keyword evidence="1" id="KW-1133">Transmembrane helix</keyword>
<feature type="transmembrane region" description="Helical" evidence="1">
    <location>
        <begin position="39"/>
        <end position="56"/>
    </location>
</feature>
<organism evidence="2 3">
    <name type="scientific">Paraglaciecola psychrophila 170</name>
    <dbReference type="NCBI Taxonomy" id="1129794"/>
    <lineage>
        <taxon>Bacteria</taxon>
        <taxon>Pseudomonadati</taxon>
        <taxon>Pseudomonadota</taxon>
        <taxon>Gammaproteobacteria</taxon>
        <taxon>Alteromonadales</taxon>
        <taxon>Alteromonadaceae</taxon>
        <taxon>Paraglaciecola</taxon>
    </lineage>
</organism>
<accession>M4RP13</accession>
<keyword evidence="3" id="KW-1185">Reference proteome</keyword>
<dbReference type="PATRIC" id="fig|1129794.4.peg.2221"/>
<evidence type="ECO:0000313" key="3">
    <source>
        <dbReference type="Proteomes" id="UP000011864"/>
    </source>
</evidence>
<evidence type="ECO:0000313" key="2">
    <source>
        <dbReference type="EMBL" id="AGH44353.1"/>
    </source>
</evidence>
<sequence length="80" mass="8351">MTTLNWIIVSGVSMSSIALVGSFTLLLKQSTLEKVLEPLVAIAAGSLLGGAFFHMIPTALKANLSLVTIGILIVCGFTVF</sequence>
<feature type="transmembrane region" description="Helical" evidence="1">
    <location>
        <begin position="6"/>
        <end position="27"/>
    </location>
</feature>